<dbReference type="Pfam" id="PF19259">
    <property type="entry name" value="Ty3_capsid"/>
    <property type="match status" value="1"/>
</dbReference>
<dbReference type="PROSITE" id="PS50158">
    <property type="entry name" value="ZF_CCHC"/>
    <property type="match status" value="1"/>
</dbReference>
<keyword evidence="9" id="KW-1185">Reference proteome</keyword>
<keyword evidence="4" id="KW-0378">Hydrolase</keyword>
<dbReference type="GO" id="GO:0004190">
    <property type="term" value="F:aspartic-type endopeptidase activity"/>
    <property type="evidence" value="ECO:0007669"/>
    <property type="project" value="UniProtKB-KW"/>
</dbReference>
<dbReference type="InterPro" id="IPR001878">
    <property type="entry name" value="Znf_CCHC"/>
</dbReference>
<dbReference type="OrthoDB" id="106784at2759"/>
<proteinExistence type="inferred from homology"/>
<dbReference type="GO" id="GO:0003676">
    <property type="term" value="F:nucleic acid binding"/>
    <property type="evidence" value="ECO:0007669"/>
    <property type="project" value="InterPro"/>
</dbReference>
<evidence type="ECO:0000313" key="8">
    <source>
        <dbReference type="EMBL" id="PVU92394.1"/>
    </source>
</evidence>
<protein>
    <recommendedName>
        <fullName evidence="7">CCHC-type domain-containing protein</fullName>
    </recommendedName>
</protein>
<dbReference type="Pfam" id="PF09668">
    <property type="entry name" value="Asp_protease"/>
    <property type="match status" value="1"/>
</dbReference>
<evidence type="ECO:0000256" key="4">
    <source>
        <dbReference type="ARBA" id="ARBA00022801"/>
    </source>
</evidence>
<name>A0A2T9YJD8_9FUNG</name>
<dbReference type="GO" id="GO:0006508">
    <property type="term" value="P:proteolysis"/>
    <property type="evidence" value="ECO:0007669"/>
    <property type="project" value="UniProtKB-KW"/>
</dbReference>
<dbReference type="PANTHER" id="PTHR12917:SF1">
    <property type="entry name" value="AT13091P"/>
    <property type="match status" value="1"/>
</dbReference>
<keyword evidence="5" id="KW-0862">Zinc</keyword>
<evidence type="ECO:0000256" key="6">
    <source>
        <dbReference type="SAM" id="MobiDB-lite"/>
    </source>
</evidence>
<sequence>MFEGLPEKFTGNSNSEQDVSTWVDKFKLVSDIKAWDETTQLKILELWLDGQAYEWYKRFKERLPKVTIQSALMSLTSEFSRTKIGTLRELLEIDVEIDETIPIFNSRFMEIWNLIPPKYYTEEIVKETYLSKISEIDREIWWKLVQLADSKTPRSLMEEADTYYQIKMKYGTKPEKTTKSVSVLNTEYNRIVQNSKNNDPLDELTQSIKELILLNKKSLEEKNVPTCQNCGRRGHVTESCYSKRKPKEGNTDSEQKSMLALTTQNESINKSSNVTDPPNPSKEVIIATAENKRIRVGDLLNNHYPGTTRKITVDNSQPKPMSILSKKSRKQPKKTFRSLIPRRILDSPAPISNAELFKLKPELIKSMNEEIKTLGQNSAKNYLLYGIDAKDEEPKTFILAKITNKEVPIFIDTGAMNSIIDYKVLNSLNITPSLLDTPHYIKPVGGARIALNHYIRLNVLLEEDFQLSATFLVMKDCAVPILMGMDILQENEANINYSHNVLTFSLGSKCSVQLYSKEELDRLEDSSWESEDEDNNSLSDNLVMYASAKMNILDCSESDNSIHSEADSGMIISVLSKYDHIFVDKMDTVIHPK</sequence>
<evidence type="ECO:0000256" key="3">
    <source>
        <dbReference type="ARBA" id="ARBA00022750"/>
    </source>
</evidence>
<evidence type="ECO:0000313" key="9">
    <source>
        <dbReference type="Proteomes" id="UP000245383"/>
    </source>
</evidence>
<keyword evidence="5" id="KW-0479">Metal-binding</keyword>
<accession>A0A2T9YJD8</accession>
<feature type="compositionally biased region" description="Polar residues" evidence="6">
    <location>
        <begin position="309"/>
        <end position="319"/>
    </location>
</feature>
<dbReference type="STRING" id="133385.A0A2T9YJD8"/>
<evidence type="ECO:0000256" key="5">
    <source>
        <dbReference type="PROSITE-ProRule" id="PRU00047"/>
    </source>
</evidence>
<keyword evidence="3" id="KW-0064">Aspartyl protease</keyword>
<dbReference type="InterPro" id="IPR019103">
    <property type="entry name" value="Peptidase_aspartic_DDI1-type"/>
</dbReference>
<dbReference type="SUPFAM" id="SSF50630">
    <property type="entry name" value="Acid proteases"/>
    <property type="match status" value="1"/>
</dbReference>
<dbReference type="PANTHER" id="PTHR12917">
    <property type="entry name" value="ASPARTYL PROTEASE DDI-RELATED"/>
    <property type="match status" value="1"/>
</dbReference>
<organism evidence="8 9">
    <name type="scientific">Smittium simulii</name>
    <dbReference type="NCBI Taxonomy" id="133385"/>
    <lineage>
        <taxon>Eukaryota</taxon>
        <taxon>Fungi</taxon>
        <taxon>Fungi incertae sedis</taxon>
        <taxon>Zoopagomycota</taxon>
        <taxon>Kickxellomycotina</taxon>
        <taxon>Harpellomycetes</taxon>
        <taxon>Harpellales</taxon>
        <taxon>Legeriomycetaceae</taxon>
        <taxon>Smittium</taxon>
    </lineage>
</organism>
<feature type="domain" description="CCHC-type" evidence="7">
    <location>
        <begin position="227"/>
        <end position="240"/>
    </location>
</feature>
<dbReference type="EMBL" id="MBFR01000163">
    <property type="protein sequence ID" value="PVU92394.1"/>
    <property type="molecule type" value="Genomic_DNA"/>
</dbReference>
<comment type="similarity">
    <text evidence="1">Belongs to the DDI1 family.</text>
</comment>
<feature type="region of interest" description="Disordered" evidence="6">
    <location>
        <begin position="307"/>
        <end position="332"/>
    </location>
</feature>
<gene>
    <name evidence="8" type="ORF">BB561_003855</name>
</gene>
<comment type="caution">
    <text evidence="8">The sequence shown here is derived from an EMBL/GenBank/DDBJ whole genome shotgun (WGS) entry which is preliminary data.</text>
</comment>
<reference evidence="8 9" key="1">
    <citation type="journal article" date="2018" name="MBio">
        <title>Comparative Genomics Reveals the Core Gene Toolbox for the Fungus-Insect Symbiosis.</title>
        <authorList>
            <person name="Wang Y."/>
            <person name="Stata M."/>
            <person name="Wang W."/>
            <person name="Stajich J.E."/>
            <person name="White M.M."/>
            <person name="Moncalvo J.M."/>
        </authorList>
    </citation>
    <scope>NUCLEOTIDE SEQUENCE [LARGE SCALE GENOMIC DNA]</scope>
    <source>
        <strain evidence="8 9">SWE-8-4</strain>
    </source>
</reference>
<dbReference type="GO" id="GO:0008270">
    <property type="term" value="F:zinc ion binding"/>
    <property type="evidence" value="ECO:0007669"/>
    <property type="project" value="UniProtKB-KW"/>
</dbReference>
<dbReference type="InterPro" id="IPR021109">
    <property type="entry name" value="Peptidase_aspartic_dom_sf"/>
</dbReference>
<keyword evidence="2" id="KW-0645">Protease</keyword>
<dbReference type="Gene3D" id="2.40.70.10">
    <property type="entry name" value="Acid Proteases"/>
    <property type="match status" value="1"/>
</dbReference>
<evidence type="ECO:0000259" key="7">
    <source>
        <dbReference type="PROSITE" id="PS50158"/>
    </source>
</evidence>
<dbReference type="CDD" id="cd00303">
    <property type="entry name" value="retropepsin_like"/>
    <property type="match status" value="1"/>
</dbReference>
<dbReference type="Proteomes" id="UP000245383">
    <property type="component" value="Unassembled WGS sequence"/>
</dbReference>
<dbReference type="InterPro" id="IPR045358">
    <property type="entry name" value="Ty3_capsid"/>
</dbReference>
<dbReference type="AlphaFoldDB" id="A0A2T9YJD8"/>
<evidence type="ECO:0000256" key="2">
    <source>
        <dbReference type="ARBA" id="ARBA00022670"/>
    </source>
</evidence>
<evidence type="ECO:0000256" key="1">
    <source>
        <dbReference type="ARBA" id="ARBA00009136"/>
    </source>
</evidence>
<keyword evidence="5" id="KW-0863">Zinc-finger</keyword>